<dbReference type="Gene3D" id="2.30.110.10">
    <property type="entry name" value="Electron Transport, Fmn-binding Protein, Chain A"/>
    <property type="match status" value="1"/>
</dbReference>
<dbReference type="InterPro" id="IPR050268">
    <property type="entry name" value="NADH-dep_flavin_reductase"/>
</dbReference>
<sequence>MTIHTEHPFADNDPQRDAVRQLRGRLGGVVSLWTAGTKGNGAGLTISSLAVVQGEPGRVVAFVDPLSEFVDHLRRTGTAVVHLLSWHQTELAEVFAGRSPAPGGVFGAAEFVDTDHGPRLVDPCTWATVRLEDEREIGWSVQVTCVIEDVMTADDVDPLVHRRGRYRRARDADS</sequence>
<keyword evidence="5" id="KW-1185">Reference proteome</keyword>
<dbReference type="SUPFAM" id="SSF50475">
    <property type="entry name" value="FMN-binding split barrel"/>
    <property type="match status" value="1"/>
</dbReference>
<dbReference type="RefSeq" id="WP_128221156.1">
    <property type="nucleotide sequence ID" value="NZ_CP034929.1"/>
</dbReference>
<evidence type="ECO:0000256" key="1">
    <source>
        <dbReference type="ARBA" id="ARBA00008898"/>
    </source>
</evidence>
<keyword evidence="2 4" id="KW-0560">Oxidoreductase</keyword>
<accession>A0ABW1QWW0</accession>
<name>A0ABW1QWW0_9ACTN</name>
<evidence type="ECO:0000256" key="2">
    <source>
        <dbReference type="ARBA" id="ARBA00023002"/>
    </source>
</evidence>
<proteinExistence type="inferred from homology"/>
<evidence type="ECO:0000313" key="5">
    <source>
        <dbReference type="Proteomes" id="UP001596098"/>
    </source>
</evidence>
<evidence type="ECO:0000313" key="4">
    <source>
        <dbReference type="EMBL" id="MFC6153317.1"/>
    </source>
</evidence>
<dbReference type="PANTHER" id="PTHR30466:SF11">
    <property type="entry name" value="FLAVIN-DEPENDENT MONOOXYGENASE, REDUCTASE SUBUNIT HSAB"/>
    <property type="match status" value="1"/>
</dbReference>
<dbReference type="Proteomes" id="UP001596098">
    <property type="component" value="Unassembled WGS sequence"/>
</dbReference>
<reference evidence="5" key="1">
    <citation type="journal article" date="2019" name="Int. J. Syst. Evol. Microbiol.">
        <title>The Global Catalogue of Microorganisms (GCM) 10K type strain sequencing project: providing services to taxonomists for standard genome sequencing and annotation.</title>
        <authorList>
            <consortium name="The Broad Institute Genomics Platform"/>
            <consortium name="The Broad Institute Genome Sequencing Center for Infectious Disease"/>
            <person name="Wu L."/>
            <person name="Ma J."/>
        </authorList>
    </citation>
    <scope>NUCLEOTIDE SEQUENCE [LARGE SCALE GENOMIC DNA]</scope>
    <source>
        <strain evidence="5">DFY28</strain>
    </source>
</reference>
<comment type="caution">
    <text evidence="4">The sequence shown here is derived from an EMBL/GenBank/DDBJ whole genome shotgun (WGS) entry which is preliminary data.</text>
</comment>
<feature type="domain" description="Flavin reductase like" evidence="3">
    <location>
        <begin position="23"/>
        <end position="168"/>
    </location>
</feature>
<dbReference type="EMBL" id="JBHSQI010000003">
    <property type="protein sequence ID" value="MFC6153317.1"/>
    <property type="molecule type" value="Genomic_DNA"/>
</dbReference>
<dbReference type="Pfam" id="PF01613">
    <property type="entry name" value="Flavin_Reduct"/>
    <property type="match status" value="1"/>
</dbReference>
<gene>
    <name evidence="4" type="ORF">ACFPWU_06515</name>
</gene>
<organism evidence="4 5">
    <name type="scientific">Nocardioides yefusunii</name>
    <dbReference type="NCBI Taxonomy" id="2500546"/>
    <lineage>
        <taxon>Bacteria</taxon>
        <taxon>Bacillati</taxon>
        <taxon>Actinomycetota</taxon>
        <taxon>Actinomycetes</taxon>
        <taxon>Propionibacteriales</taxon>
        <taxon>Nocardioidaceae</taxon>
        <taxon>Nocardioides</taxon>
    </lineage>
</organism>
<comment type="similarity">
    <text evidence="1">Belongs to the non-flavoprotein flavin reductase family.</text>
</comment>
<dbReference type="GO" id="GO:0016491">
    <property type="term" value="F:oxidoreductase activity"/>
    <property type="evidence" value="ECO:0007669"/>
    <property type="project" value="UniProtKB-KW"/>
</dbReference>
<dbReference type="InterPro" id="IPR002563">
    <property type="entry name" value="Flavin_Rdtase-like_dom"/>
</dbReference>
<dbReference type="InterPro" id="IPR012349">
    <property type="entry name" value="Split_barrel_FMN-bd"/>
</dbReference>
<evidence type="ECO:0000259" key="3">
    <source>
        <dbReference type="SMART" id="SM00903"/>
    </source>
</evidence>
<protein>
    <submittedName>
        <fullName evidence="4">Flavin reductase family protein</fullName>
        <ecNumber evidence="4">1.5.1.-</ecNumber>
    </submittedName>
</protein>
<dbReference type="EC" id="1.5.1.-" evidence="4"/>
<dbReference type="SMART" id="SM00903">
    <property type="entry name" value="Flavin_Reduct"/>
    <property type="match status" value="1"/>
</dbReference>
<dbReference type="PANTHER" id="PTHR30466">
    <property type="entry name" value="FLAVIN REDUCTASE"/>
    <property type="match status" value="1"/>
</dbReference>